<dbReference type="EMBL" id="SMOL01000402">
    <property type="protein sequence ID" value="KAB2615875.1"/>
    <property type="molecule type" value="Genomic_DNA"/>
</dbReference>
<name>A0A5N5GK05_9ROSA</name>
<reference evidence="2 3" key="1">
    <citation type="submission" date="2019-09" db="EMBL/GenBank/DDBJ databases">
        <authorList>
            <person name="Ou C."/>
        </authorList>
    </citation>
    <scope>NUCLEOTIDE SEQUENCE [LARGE SCALE GENOMIC DNA]</scope>
    <source>
        <strain evidence="2">S2</strain>
        <tissue evidence="2">Leaf</tissue>
    </source>
</reference>
<feature type="compositionally biased region" description="Basic and acidic residues" evidence="1">
    <location>
        <begin position="32"/>
        <end position="49"/>
    </location>
</feature>
<comment type="caution">
    <text evidence="2">The sequence shown here is derived from an EMBL/GenBank/DDBJ whole genome shotgun (WGS) entry which is preliminary data.</text>
</comment>
<evidence type="ECO:0000313" key="2">
    <source>
        <dbReference type="EMBL" id="KAB2615875.1"/>
    </source>
</evidence>
<dbReference type="OrthoDB" id="1712560at2759"/>
<gene>
    <name evidence="2" type="ORF">D8674_022463</name>
</gene>
<sequence length="219" mass="24828">MPHIIVTIHALGEAQKEIAASVKELKNSILKPSEKASDKDCTPKKKASQEESAAAAGKGPKKALFFVTHEDVIAMLEKKLHRSSKDWKYVQPPYLTSVLYMSYPNEYETSNLVLFSMRYGSPKEHRSHFINALGPHASDCNLRLKVCDTPWSQAEGWAEKSEDIMDFSPSYDDEVFTVEMSEEYSSGTPERQQNNQEMMTVTSHNLSDMEIDLVERYLS</sequence>
<organism evidence="2 3">
    <name type="scientific">Pyrus ussuriensis x Pyrus communis</name>
    <dbReference type="NCBI Taxonomy" id="2448454"/>
    <lineage>
        <taxon>Eukaryota</taxon>
        <taxon>Viridiplantae</taxon>
        <taxon>Streptophyta</taxon>
        <taxon>Embryophyta</taxon>
        <taxon>Tracheophyta</taxon>
        <taxon>Spermatophyta</taxon>
        <taxon>Magnoliopsida</taxon>
        <taxon>eudicotyledons</taxon>
        <taxon>Gunneridae</taxon>
        <taxon>Pentapetalae</taxon>
        <taxon>rosids</taxon>
        <taxon>fabids</taxon>
        <taxon>Rosales</taxon>
        <taxon>Rosaceae</taxon>
        <taxon>Amygdaloideae</taxon>
        <taxon>Maleae</taxon>
        <taxon>Pyrus</taxon>
    </lineage>
</organism>
<evidence type="ECO:0000256" key="1">
    <source>
        <dbReference type="SAM" id="MobiDB-lite"/>
    </source>
</evidence>
<feature type="region of interest" description="Disordered" evidence="1">
    <location>
        <begin position="31"/>
        <end position="55"/>
    </location>
</feature>
<accession>A0A5N5GK05</accession>
<dbReference type="AlphaFoldDB" id="A0A5N5GK05"/>
<reference evidence="2 3" key="3">
    <citation type="submission" date="2019-11" db="EMBL/GenBank/DDBJ databases">
        <title>A de novo genome assembly of a pear dwarfing rootstock.</title>
        <authorList>
            <person name="Wang F."/>
            <person name="Wang J."/>
            <person name="Li S."/>
            <person name="Zhang Y."/>
            <person name="Fang M."/>
            <person name="Ma L."/>
            <person name="Zhao Y."/>
            <person name="Jiang S."/>
        </authorList>
    </citation>
    <scope>NUCLEOTIDE SEQUENCE [LARGE SCALE GENOMIC DNA]</scope>
    <source>
        <strain evidence="2">S2</strain>
        <tissue evidence="2">Leaf</tissue>
    </source>
</reference>
<evidence type="ECO:0000313" key="3">
    <source>
        <dbReference type="Proteomes" id="UP000327157"/>
    </source>
</evidence>
<proteinExistence type="predicted"/>
<reference evidence="3" key="2">
    <citation type="submission" date="2019-10" db="EMBL/GenBank/DDBJ databases">
        <title>A de novo genome assembly of a pear dwarfing rootstock.</title>
        <authorList>
            <person name="Wang F."/>
            <person name="Wang J."/>
            <person name="Li S."/>
            <person name="Zhang Y."/>
            <person name="Fang M."/>
            <person name="Ma L."/>
            <person name="Zhao Y."/>
            <person name="Jiang S."/>
        </authorList>
    </citation>
    <scope>NUCLEOTIDE SEQUENCE [LARGE SCALE GENOMIC DNA]</scope>
</reference>
<protein>
    <submittedName>
        <fullName evidence="2">Uncharacterized protein</fullName>
    </submittedName>
</protein>
<keyword evidence="3" id="KW-1185">Reference proteome</keyword>
<dbReference type="Proteomes" id="UP000327157">
    <property type="component" value="Chromosome 3"/>
</dbReference>